<dbReference type="Proteomes" id="UP000069771">
    <property type="component" value="Chromosome"/>
</dbReference>
<dbReference type="KEGG" id="fro:AALO17_24510"/>
<accession>A0A140DY58</accession>
<organism evidence="1 2">
    <name type="scientific">Faecalibaculum rodentium</name>
    <dbReference type="NCBI Taxonomy" id="1702221"/>
    <lineage>
        <taxon>Bacteria</taxon>
        <taxon>Bacillati</taxon>
        <taxon>Bacillota</taxon>
        <taxon>Erysipelotrichia</taxon>
        <taxon>Erysipelotrichales</taxon>
        <taxon>Erysipelotrichaceae</taxon>
        <taxon>Faecalibaculum</taxon>
    </lineage>
</organism>
<dbReference type="STRING" id="1702221.AALO17_24510"/>
<proteinExistence type="predicted"/>
<sequence>MEVLAPALACRLHWSIEETMERVPSDIDAMRLHAALASAGLPETHDKNSG</sequence>
<dbReference type="EMBL" id="CP011391">
    <property type="protein sequence ID" value="AMK55585.1"/>
    <property type="molecule type" value="Genomic_DNA"/>
</dbReference>
<keyword evidence="2" id="KW-1185">Reference proteome</keyword>
<evidence type="ECO:0000313" key="2">
    <source>
        <dbReference type="Proteomes" id="UP000069771"/>
    </source>
</evidence>
<gene>
    <name evidence="1" type="ORF">AALO17_24510</name>
</gene>
<dbReference type="GeneID" id="78479324"/>
<reference evidence="1 2" key="1">
    <citation type="journal article" date="2016" name="Gut Pathog.">
        <title>Whole genome sequencing of "Faecalibaculum rodentium" ALO17, isolated from C57BL/6J laboratory mouse feces.</title>
        <authorList>
            <person name="Lim S."/>
            <person name="Chang D.H."/>
            <person name="Ahn S."/>
            <person name="Kim B.C."/>
        </authorList>
    </citation>
    <scope>NUCLEOTIDE SEQUENCE [LARGE SCALE GENOMIC DNA]</scope>
    <source>
        <strain evidence="1 2">Alo17</strain>
    </source>
</reference>
<dbReference type="RefSeq" id="WP_158507791.1">
    <property type="nucleotide sequence ID" value="NZ_CANASY010000011.1"/>
</dbReference>
<dbReference type="AlphaFoldDB" id="A0A140DY58"/>
<name>A0A140DY58_9FIRM</name>
<protein>
    <submittedName>
        <fullName evidence="1">Uncharacterized protein</fullName>
    </submittedName>
</protein>
<evidence type="ECO:0000313" key="1">
    <source>
        <dbReference type="EMBL" id="AMK55585.1"/>
    </source>
</evidence>